<dbReference type="InterPro" id="IPR015927">
    <property type="entry name" value="Peptidase_S24_S26A/B/C"/>
</dbReference>
<feature type="domain" description="Peptidase S24/S26A/S26B/S26C" evidence="4">
    <location>
        <begin position="76"/>
        <end position="178"/>
    </location>
</feature>
<dbReference type="EMBL" id="PGFZ01000009">
    <property type="protein sequence ID" value="POZ50637.1"/>
    <property type="molecule type" value="Genomic_DNA"/>
</dbReference>
<dbReference type="Proteomes" id="UP000237423">
    <property type="component" value="Unassembled WGS sequence"/>
</dbReference>
<dbReference type="SUPFAM" id="SSF51306">
    <property type="entry name" value="LexA/Signal peptidase"/>
    <property type="match status" value="1"/>
</dbReference>
<gene>
    <name evidence="5" type="ORF">AADEFJLK_03532</name>
</gene>
<dbReference type="InterPro" id="IPR039418">
    <property type="entry name" value="LexA-like"/>
</dbReference>
<dbReference type="AlphaFoldDB" id="A0A2S5CIQ4"/>
<dbReference type="GO" id="GO:0003677">
    <property type="term" value="F:DNA binding"/>
    <property type="evidence" value="ECO:0007669"/>
    <property type="project" value="UniProtKB-KW"/>
</dbReference>
<name>A0A2S5CIQ4_9GAMM</name>
<comment type="caution">
    <text evidence="5">The sequence shown here is derived from an EMBL/GenBank/DDBJ whole genome shotgun (WGS) entry which is preliminary data.</text>
</comment>
<dbReference type="Gene3D" id="2.10.109.10">
    <property type="entry name" value="Umud Fragment, subunit A"/>
    <property type="match status" value="1"/>
</dbReference>
<evidence type="ECO:0000313" key="6">
    <source>
        <dbReference type="Proteomes" id="UP000237423"/>
    </source>
</evidence>
<keyword evidence="2" id="KW-0238">DNA-binding</keyword>
<proteinExistence type="predicted"/>
<keyword evidence="1" id="KW-0805">Transcription regulation</keyword>
<evidence type="ECO:0000256" key="3">
    <source>
        <dbReference type="ARBA" id="ARBA00023163"/>
    </source>
</evidence>
<sequence length="184" mass="20733">MQYKYEQNKGVPDATYLINLSNHGVDINWVLFGSLNHEEIKSITSPMALSLNNKDFIGIPLYAREEGNRCEENELVYFPISWFIKNNLPLKEVVVVINQGDAMSPQIKDNDWVLADTQRKTIGNGCAIVFRLGECVLVNNLQSQGNALLVSGLNRTFPPYTLDVSDNNVDFEIIGRVIASLNKW</sequence>
<evidence type="ECO:0000256" key="2">
    <source>
        <dbReference type="ARBA" id="ARBA00023125"/>
    </source>
</evidence>
<dbReference type="PANTHER" id="PTHR40661:SF3">
    <property type="entry name" value="FELS-1 PROPHAGE TRANSCRIPTIONAL REGULATOR"/>
    <property type="match status" value="1"/>
</dbReference>
<evidence type="ECO:0000313" key="5">
    <source>
        <dbReference type="EMBL" id="POZ50637.1"/>
    </source>
</evidence>
<evidence type="ECO:0000256" key="1">
    <source>
        <dbReference type="ARBA" id="ARBA00023015"/>
    </source>
</evidence>
<dbReference type="InterPro" id="IPR036286">
    <property type="entry name" value="LexA/Signal_pep-like_sf"/>
</dbReference>
<protein>
    <recommendedName>
        <fullName evidence="4">Peptidase S24/S26A/S26B/S26C domain-containing protein</fullName>
    </recommendedName>
</protein>
<evidence type="ECO:0000259" key="4">
    <source>
        <dbReference type="Pfam" id="PF00717"/>
    </source>
</evidence>
<keyword evidence="3" id="KW-0804">Transcription</keyword>
<organism evidence="5 6">
    <name type="scientific">Methylovulum psychrotolerans</name>
    <dbReference type="NCBI Taxonomy" id="1704499"/>
    <lineage>
        <taxon>Bacteria</taxon>
        <taxon>Pseudomonadati</taxon>
        <taxon>Pseudomonadota</taxon>
        <taxon>Gammaproteobacteria</taxon>
        <taxon>Methylococcales</taxon>
        <taxon>Methylococcaceae</taxon>
        <taxon>Methylovulum</taxon>
    </lineage>
</organism>
<dbReference type="CDD" id="cd06529">
    <property type="entry name" value="S24_LexA-like"/>
    <property type="match status" value="1"/>
</dbReference>
<dbReference type="PANTHER" id="PTHR40661">
    <property type="match status" value="1"/>
</dbReference>
<accession>A0A2S5CIQ4</accession>
<dbReference type="Pfam" id="PF00717">
    <property type="entry name" value="Peptidase_S24"/>
    <property type="match status" value="1"/>
</dbReference>
<reference evidence="5 6" key="1">
    <citation type="submission" date="2017-11" db="EMBL/GenBank/DDBJ databases">
        <title>Draft Genome Sequence of Methylobacter psychrotolerans Sph1T, an Obligate Methanotroph from Low-Temperature Environments.</title>
        <authorList>
            <person name="Oshkin I.Y."/>
            <person name="Miroshnikov K."/>
            <person name="Belova S.E."/>
            <person name="Korzhenkov A."/>
            <person name="Toshchakov S.V."/>
            <person name="Dedysh S.N."/>
        </authorList>
    </citation>
    <scope>NUCLEOTIDE SEQUENCE [LARGE SCALE GENOMIC DNA]</scope>
    <source>
        <strain evidence="5 6">Sph1</strain>
    </source>
</reference>